<proteinExistence type="predicted"/>
<sequence>MTDILAALAASNLGIWQAFFTAVATIVTVGIAFLSVPSRATLYWTYAFTLSMISTFGVIAAESNQNEVARTFMLGLLLGAPALLWSGFRAHRGVRTFVWVGPVFALLAATTLALVAAGPAFATTYRALYFLSAISAGLFLWEWVRMPERREAVIWPLGVAAVIFVATGLAGVIVSVAFQPVDVDFAVSRPLASVGMLVYIASALIAILGLSVGRTRRGQNPRREAQYREFQEAARERLARALPASELCSVLILRLDDLRQVLATTGPAQVAHLVEAFEDTVREVVGTGGLVGMTADSDLVVLVAKPEGATRDLLRRILRSVGDLEFDTRIPVQPSASAGWCSTTVGGYDLDALLFIARGAAEVAQERGGDQWERADGTFIERLVTGLEER</sequence>
<keyword evidence="1" id="KW-0812">Transmembrane</keyword>
<feature type="transmembrane region" description="Helical" evidence="1">
    <location>
        <begin position="190"/>
        <end position="213"/>
    </location>
</feature>
<feature type="transmembrane region" description="Helical" evidence="1">
    <location>
        <begin position="43"/>
        <end position="61"/>
    </location>
</feature>
<dbReference type="Proteomes" id="UP000037737">
    <property type="component" value="Unassembled WGS sequence"/>
</dbReference>
<protein>
    <recommendedName>
        <fullName evidence="2">GGDEF domain-containing protein</fullName>
    </recommendedName>
</protein>
<organism evidence="3 4">
    <name type="scientific">Microbacterium aurantiacum</name>
    <dbReference type="NCBI Taxonomy" id="162393"/>
    <lineage>
        <taxon>Bacteria</taxon>
        <taxon>Bacillati</taxon>
        <taxon>Actinomycetota</taxon>
        <taxon>Actinomycetes</taxon>
        <taxon>Micrococcales</taxon>
        <taxon>Microbacteriaceae</taxon>
        <taxon>Microbacterium</taxon>
    </lineage>
</organism>
<dbReference type="InterPro" id="IPR043128">
    <property type="entry name" value="Rev_trsase/Diguanyl_cyclase"/>
</dbReference>
<accession>A0A0M8MQR2</accession>
<dbReference type="PROSITE" id="PS50887">
    <property type="entry name" value="GGDEF"/>
    <property type="match status" value="1"/>
</dbReference>
<dbReference type="Gene3D" id="3.30.70.270">
    <property type="match status" value="1"/>
</dbReference>
<keyword evidence="1" id="KW-0472">Membrane</keyword>
<feature type="transmembrane region" description="Helical" evidence="1">
    <location>
        <begin position="97"/>
        <end position="117"/>
    </location>
</feature>
<keyword evidence="4" id="KW-1185">Reference proteome</keyword>
<dbReference type="EMBL" id="LAVO01000001">
    <property type="protein sequence ID" value="KOS11920.1"/>
    <property type="molecule type" value="Genomic_DNA"/>
</dbReference>
<feature type="transmembrane region" description="Helical" evidence="1">
    <location>
        <begin position="15"/>
        <end position="36"/>
    </location>
</feature>
<dbReference type="AlphaFoldDB" id="A0A0M8MQR2"/>
<feature type="transmembrane region" description="Helical" evidence="1">
    <location>
        <begin position="153"/>
        <end position="178"/>
    </location>
</feature>
<evidence type="ECO:0000259" key="2">
    <source>
        <dbReference type="PROSITE" id="PS50887"/>
    </source>
</evidence>
<dbReference type="SMART" id="SM00267">
    <property type="entry name" value="GGDEF"/>
    <property type="match status" value="1"/>
</dbReference>
<dbReference type="SUPFAM" id="SSF55073">
    <property type="entry name" value="Nucleotide cyclase"/>
    <property type="match status" value="1"/>
</dbReference>
<reference evidence="3" key="1">
    <citation type="submission" date="2015-04" db="EMBL/GenBank/DDBJ databases">
        <title>Complete genome sequence of Microbacterium chocolatum SIT 101, a bacterium enantioselectively hydrolyzing mesomeric diesters.</title>
        <authorList>
            <person name="Li X."/>
            <person name="Xu Y."/>
        </authorList>
    </citation>
    <scope>NUCLEOTIDE SEQUENCE [LARGE SCALE GENOMIC DNA]</scope>
    <source>
        <strain evidence="3">SIT 101</strain>
    </source>
</reference>
<gene>
    <name evidence="3" type="ORF">XI38_00280</name>
</gene>
<evidence type="ECO:0000313" key="3">
    <source>
        <dbReference type="EMBL" id="KOS11920.1"/>
    </source>
</evidence>
<evidence type="ECO:0000256" key="1">
    <source>
        <dbReference type="SAM" id="Phobius"/>
    </source>
</evidence>
<dbReference type="InterPro" id="IPR029787">
    <property type="entry name" value="Nucleotide_cyclase"/>
</dbReference>
<dbReference type="KEGG" id="mcw:A8L33_06005"/>
<dbReference type="PATRIC" id="fig|84292.3.peg.62"/>
<name>A0A0M8MQR2_9MICO</name>
<evidence type="ECO:0000313" key="4">
    <source>
        <dbReference type="Proteomes" id="UP000037737"/>
    </source>
</evidence>
<dbReference type="Pfam" id="PF00990">
    <property type="entry name" value="GGDEF"/>
    <property type="match status" value="1"/>
</dbReference>
<feature type="transmembrane region" description="Helical" evidence="1">
    <location>
        <begin position="67"/>
        <end position="85"/>
    </location>
</feature>
<feature type="domain" description="GGDEF" evidence="2">
    <location>
        <begin position="246"/>
        <end position="377"/>
    </location>
</feature>
<feature type="transmembrane region" description="Helical" evidence="1">
    <location>
        <begin position="123"/>
        <end position="141"/>
    </location>
</feature>
<dbReference type="OrthoDB" id="5082312at2"/>
<comment type="caution">
    <text evidence="3">The sequence shown here is derived from an EMBL/GenBank/DDBJ whole genome shotgun (WGS) entry which is preliminary data.</text>
</comment>
<keyword evidence="1" id="KW-1133">Transmembrane helix</keyword>
<dbReference type="InterPro" id="IPR000160">
    <property type="entry name" value="GGDEF_dom"/>
</dbReference>